<comment type="caution">
    <text evidence="4">The sequence shown here is derived from an EMBL/GenBank/DDBJ whole genome shotgun (WGS) entry which is preliminary data.</text>
</comment>
<dbReference type="NCBIfam" id="NF003969">
    <property type="entry name" value="PRK05463.1"/>
    <property type="match status" value="1"/>
</dbReference>
<sequence length="274" mass="29840">MLSAAEQVSRSVHSLGAGLPSRDARLAYRSGKVDVTAGVAPGYVQGNLAVVPEKLAASFHRFCQLNPKPCPIIGMSEVGDPRIPALGIDLDIRTDIPRYRVWRDGQLSEEPTDIMAHWRDDLVAFVIGCSFSFEEALIADGLKIRHIEEKCNVPMYRTNVPCASAGPFAGPMVVSMRPFKPAEAIRAIQITTRFPAVHGAPVHIDKPELIGIKDIAKPDYGDAVSIQPDEMPVFWACGVTPQSVILQSRPAFAITHAPGFMLVTDVRNSEFSIQ</sequence>
<dbReference type="Gene3D" id="3.40.1640.10">
    <property type="entry name" value="PSTPO5379-like"/>
    <property type="match status" value="1"/>
</dbReference>
<keyword evidence="2 3" id="KW-0456">Lyase</keyword>
<dbReference type="GO" id="GO:0016829">
    <property type="term" value="F:lyase activity"/>
    <property type="evidence" value="ECO:0007669"/>
    <property type="project" value="UniProtKB-KW"/>
</dbReference>
<dbReference type="PIRSF" id="PIRSF029755">
    <property type="entry name" value="UCP029755"/>
    <property type="match status" value="1"/>
</dbReference>
<evidence type="ECO:0000256" key="1">
    <source>
        <dbReference type="ARBA" id="ARBA00007896"/>
    </source>
</evidence>
<evidence type="ECO:0000256" key="3">
    <source>
        <dbReference type="HAMAP-Rule" id="MF_01830"/>
    </source>
</evidence>
<gene>
    <name evidence="4" type="ORF">HNQ36_000671</name>
</gene>
<dbReference type="AlphaFoldDB" id="A0A840MRX6"/>
<protein>
    <recommendedName>
        <fullName evidence="3">Putative hydro-lyase HNQ36_000671</fullName>
        <ecNumber evidence="3">4.2.1.-</ecNumber>
    </recommendedName>
</protein>
<evidence type="ECO:0000313" key="5">
    <source>
        <dbReference type="Proteomes" id="UP000521227"/>
    </source>
</evidence>
<reference evidence="4 5" key="1">
    <citation type="submission" date="2020-08" db="EMBL/GenBank/DDBJ databases">
        <title>Genomic Encyclopedia of Type Strains, Phase IV (KMG-IV): sequencing the most valuable type-strain genomes for metagenomic binning, comparative biology and taxonomic classification.</title>
        <authorList>
            <person name="Goeker M."/>
        </authorList>
    </citation>
    <scope>NUCLEOTIDE SEQUENCE [LARGE SCALE GENOMIC DNA]</scope>
    <source>
        <strain evidence="4 5">DSM 17498</strain>
    </source>
</reference>
<dbReference type="Proteomes" id="UP000521227">
    <property type="component" value="Unassembled WGS sequence"/>
</dbReference>
<dbReference type="Pfam" id="PF07286">
    <property type="entry name" value="D-Glu_cyclase"/>
    <property type="match status" value="1"/>
</dbReference>
<dbReference type="RefSeq" id="WP_184082507.1">
    <property type="nucleotide sequence ID" value="NZ_JACHIJ010000001.1"/>
</dbReference>
<name>A0A840MRX6_9BRAD</name>
<dbReference type="InterPro" id="IPR016938">
    <property type="entry name" value="UPF0317"/>
</dbReference>
<dbReference type="SUPFAM" id="SSF160920">
    <property type="entry name" value="PSTPO5379-like"/>
    <property type="match status" value="1"/>
</dbReference>
<proteinExistence type="inferred from homology"/>
<dbReference type="PANTHER" id="PTHR32022:SF10">
    <property type="entry name" value="D-GLUTAMATE CYCLASE, MITOCHONDRIAL"/>
    <property type="match status" value="1"/>
</dbReference>
<accession>A0A840MRX6</accession>
<dbReference type="EC" id="4.2.1.-" evidence="3"/>
<comment type="similarity">
    <text evidence="1 3">Belongs to the D-glutamate cyclase family.</text>
</comment>
<dbReference type="InterPro" id="IPR038021">
    <property type="entry name" value="Putative_hydro-lyase"/>
</dbReference>
<organism evidence="4 5">
    <name type="scientific">Afipia massiliensis</name>
    <dbReference type="NCBI Taxonomy" id="211460"/>
    <lineage>
        <taxon>Bacteria</taxon>
        <taxon>Pseudomonadati</taxon>
        <taxon>Pseudomonadota</taxon>
        <taxon>Alphaproteobacteria</taxon>
        <taxon>Hyphomicrobiales</taxon>
        <taxon>Nitrobacteraceae</taxon>
        <taxon>Afipia</taxon>
    </lineage>
</organism>
<dbReference type="EMBL" id="JACHIJ010000001">
    <property type="protein sequence ID" value="MBB5050723.1"/>
    <property type="molecule type" value="Genomic_DNA"/>
</dbReference>
<dbReference type="FunFam" id="3.30.2040.10:FF:000001">
    <property type="entry name" value="D-glutamate cyclase, mitochondrial"/>
    <property type="match status" value="1"/>
</dbReference>
<dbReference type="PANTHER" id="PTHR32022">
    <property type="entry name" value="D-GLUTAMATE CYCLASE, MITOCHONDRIAL"/>
    <property type="match status" value="1"/>
</dbReference>
<dbReference type="InterPro" id="IPR009906">
    <property type="entry name" value="D-Glu_cyclase"/>
</dbReference>
<dbReference type="Gene3D" id="3.30.2040.10">
    <property type="entry name" value="PSTPO5379-like domain"/>
    <property type="match status" value="1"/>
</dbReference>
<evidence type="ECO:0000313" key="4">
    <source>
        <dbReference type="EMBL" id="MBB5050723.1"/>
    </source>
</evidence>
<evidence type="ECO:0000256" key="2">
    <source>
        <dbReference type="ARBA" id="ARBA00023239"/>
    </source>
</evidence>
<dbReference type="HAMAP" id="MF_01830">
    <property type="entry name" value="Hydro_lyase"/>
    <property type="match status" value="1"/>
</dbReference>